<accession>A0A5J9URG3</accession>
<protein>
    <recommendedName>
        <fullName evidence="1">KIB1-4 beta-propeller domain-containing protein</fullName>
    </recommendedName>
</protein>
<organism evidence="2 3">
    <name type="scientific">Eragrostis curvula</name>
    <name type="common">weeping love grass</name>
    <dbReference type="NCBI Taxonomy" id="38414"/>
    <lineage>
        <taxon>Eukaryota</taxon>
        <taxon>Viridiplantae</taxon>
        <taxon>Streptophyta</taxon>
        <taxon>Embryophyta</taxon>
        <taxon>Tracheophyta</taxon>
        <taxon>Spermatophyta</taxon>
        <taxon>Magnoliopsida</taxon>
        <taxon>Liliopsida</taxon>
        <taxon>Poales</taxon>
        <taxon>Poaceae</taxon>
        <taxon>PACMAD clade</taxon>
        <taxon>Chloridoideae</taxon>
        <taxon>Eragrostideae</taxon>
        <taxon>Eragrostidinae</taxon>
        <taxon>Eragrostis</taxon>
    </lineage>
</organism>
<keyword evidence="3" id="KW-1185">Reference proteome</keyword>
<comment type="caution">
    <text evidence="2">The sequence shown here is derived from an EMBL/GenBank/DDBJ whole genome shotgun (WGS) entry which is preliminary data.</text>
</comment>
<dbReference type="OrthoDB" id="694831at2759"/>
<sequence>MPTSTADAGASCWADLPFDLLHDVSHRLHTATEYVSFHTVCKPWRDTIPPASCRPALLPWLLTLPDALGRRTACCVFSSSLAGDRRRWLLRAEHCTAASLLTNSTCVVGDPLARYAGTAPLPPFFSGDDDDELKWRAEPANHAIGTVSSDGTIVVCLFRKLVHQSTYRQIWFNVSLCLLRPGDAAAWTTVPTDLKTSSQEKGLCSVACHDGKIVLCYGKGSWCMDTARSTAVLTLAPGKYGYLFESSYVFESRGELLWAIVEARSHIQSFPTAETAAGLPGVGSRLANDLSVSVYALQEVEPGQWWWVKMDGRSFADRILFLGLPTSFAVDAAQFDMTGGCAYFVIKRSPSGWVGTGTARPCFLFKHSFRDDRSEFIEQLPPEWDHAACMWLTPRPAIAPTNRLVKRGLSLVVKASE</sequence>
<reference evidence="2 3" key="1">
    <citation type="journal article" date="2019" name="Sci. Rep.">
        <title>A high-quality genome of Eragrostis curvula grass provides insights into Poaceae evolution and supports new strategies to enhance forage quality.</title>
        <authorList>
            <person name="Carballo J."/>
            <person name="Santos B.A.C.M."/>
            <person name="Zappacosta D."/>
            <person name="Garbus I."/>
            <person name="Selva J.P."/>
            <person name="Gallo C.A."/>
            <person name="Diaz A."/>
            <person name="Albertini E."/>
            <person name="Caccamo M."/>
            <person name="Echenique V."/>
        </authorList>
    </citation>
    <scope>NUCLEOTIDE SEQUENCE [LARGE SCALE GENOMIC DNA]</scope>
    <source>
        <strain evidence="3">cv. Victoria</strain>
        <tissue evidence="2">Leaf</tissue>
    </source>
</reference>
<proteinExistence type="predicted"/>
<evidence type="ECO:0000259" key="1">
    <source>
        <dbReference type="Pfam" id="PF03478"/>
    </source>
</evidence>
<feature type="domain" description="KIB1-4 beta-propeller" evidence="1">
    <location>
        <begin position="79"/>
        <end position="345"/>
    </location>
</feature>
<feature type="non-terminal residue" evidence="2">
    <location>
        <position position="1"/>
    </location>
</feature>
<dbReference type="PANTHER" id="PTHR33110:SF134">
    <property type="entry name" value="OS09G0565350 PROTEIN"/>
    <property type="match status" value="1"/>
</dbReference>
<dbReference type="Gramene" id="TVU26459">
    <property type="protein sequence ID" value="TVU26459"/>
    <property type="gene ID" value="EJB05_29006"/>
</dbReference>
<dbReference type="EMBL" id="RWGY01000013">
    <property type="protein sequence ID" value="TVU26459.1"/>
    <property type="molecule type" value="Genomic_DNA"/>
</dbReference>
<dbReference type="AlphaFoldDB" id="A0A5J9URG3"/>
<dbReference type="InterPro" id="IPR005174">
    <property type="entry name" value="KIB1-4_b-propeller"/>
</dbReference>
<dbReference type="Pfam" id="PF03478">
    <property type="entry name" value="Beta-prop_KIB1-4"/>
    <property type="match status" value="1"/>
</dbReference>
<gene>
    <name evidence="2" type="ORF">EJB05_29006</name>
</gene>
<dbReference type="Proteomes" id="UP000324897">
    <property type="component" value="Chromosome 2"/>
</dbReference>
<name>A0A5J9URG3_9POAL</name>
<evidence type="ECO:0000313" key="2">
    <source>
        <dbReference type="EMBL" id="TVU26459.1"/>
    </source>
</evidence>
<evidence type="ECO:0000313" key="3">
    <source>
        <dbReference type="Proteomes" id="UP000324897"/>
    </source>
</evidence>
<dbReference type="PANTHER" id="PTHR33110">
    <property type="entry name" value="F-BOX/KELCH-REPEAT PROTEIN-RELATED"/>
    <property type="match status" value="1"/>
</dbReference>